<name>A0A8S1LMF4_9CILI</name>
<dbReference type="Proteomes" id="UP000692954">
    <property type="component" value="Unassembled WGS sequence"/>
</dbReference>
<dbReference type="OrthoDB" id="312172at2759"/>
<comment type="caution">
    <text evidence="2">The sequence shown here is derived from an EMBL/GenBank/DDBJ whole genome shotgun (WGS) entry which is preliminary data.</text>
</comment>
<keyword evidence="3" id="KW-1185">Reference proteome</keyword>
<protein>
    <submittedName>
        <fullName evidence="2">Uncharacterized protein</fullName>
    </submittedName>
</protein>
<evidence type="ECO:0000313" key="3">
    <source>
        <dbReference type="Proteomes" id="UP000692954"/>
    </source>
</evidence>
<gene>
    <name evidence="2" type="ORF">PSON_ATCC_30995.1.T0230129</name>
</gene>
<dbReference type="AlphaFoldDB" id="A0A8S1LMF4"/>
<accession>A0A8S1LMF4</accession>
<evidence type="ECO:0000256" key="1">
    <source>
        <dbReference type="SAM" id="MobiDB-lite"/>
    </source>
</evidence>
<sequence>MNQNQIIEQITVLLENQFKNIEQEETDEVNHNNKLVQALRNSNKIEIRNLKARLQQIYNNTIKGIVSLFQNEAQNFLVDVNLKNIENFLLIEKQKKKLNEYFQIIQDLDYENTQLRTQIQFKSSAQINENLILDYSKILNDLQSEIDEKNKQLQDNSVQLVQQEQLIDSLRIKIQNLEQQIKQENNQSQKIQKNNNTNNNSNNNNVINNNIKQYKEQATQIDMIEKIKVNEFDLLNQIQSKIKQQSVKDQYYNISKTVSLSVSRQLKQKSQDLDFEYSQFLEGETKNLQKQKNSFLSTNLNQQKIKMRKRQNLNDLYLYSKSQRNTNISVDHYYEPSILYRYNVLESIKK</sequence>
<proteinExistence type="predicted"/>
<reference evidence="2" key="1">
    <citation type="submission" date="2021-01" db="EMBL/GenBank/DDBJ databases">
        <authorList>
            <consortium name="Genoscope - CEA"/>
            <person name="William W."/>
        </authorList>
    </citation>
    <scope>NUCLEOTIDE SEQUENCE</scope>
</reference>
<evidence type="ECO:0000313" key="2">
    <source>
        <dbReference type="EMBL" id="CAD8067615.1"/>
    </source>
</evidence>
<feature type="region of interest" description="Disordered" evidence="1">
    <location>
        <begin position="185"/>
        <end position="205"/>
    </location>
</feature>
<dbReference type="EMBL" id="CAJJDN010000023">
    <property type="protein sequence ID" value="CAD8067615.1"/>
    <property type="molecule type" value="Genomic_DNA"/>
</dbReference>
<organism evidence="2 3">
    <name type="scientific">Paramecium sonneborni</name>
    <dbReference type="NCBI Taxonomy" id="65129"/>
    <lineage>
        <taxon>Eukaryota</taxon>
        <taxon>Sar</taxon>
        <taxon>Alveolata</taxon>
        <taxon>Ciliophora</taxon>
        <taxon>Intramacronucleata</taxon>
        <taxon>Oligohymenophorea</taxon>
        <taxon>Peniculida</taxon>
        <taxon>Parameciidae</taxon>
        <taxon>Paramecium</taxon>
    </lineage>
</organism>